<dbReference type="AlphaFoldDB" id="A0AA51X7Q5"/>
<dbReference type="PANTHER" id="PTHR33993:SF1">
    <property type="entry name" value="GLYOXALASE FAMILY PROTEIN"/>
    <property type="match status" value="1"/>
</dbReference>
<dbReference type="PROSITE" id="PS51819">
    <property type="entry name" value="VOC"/>
    <property type="match status" value="1"/>
</dbReference>
<dbReference type="Gene3D" id="3.10.180.10">
    <property type="entry name" value="2,3-Dihydroxybiphenyl 1,2-Dioxygenase, domain 1"/>
    <property type="match status" value="1"/>
</dbReference>
<organism evidence="2 3">
    <name type="scientific">Pleionea litopenaei</name>
    <dbReference type="NCBI Taxonomy" id="3070815"/>
    <lineage>
        <taxon>Bacteria</taxon>
        <taxon>Pseudomonadati</taxon>
        <taxon>Pseudomonadota</taxon>
        <taxon>Gammaproteobacteria</taxon>
        <taxon>Oceanospirillales</taxon>
        <taxon>Pleioneaceae</taxon>
        <taxon>Pleionea</taxon>
    </lineage>
</organism>
<evidence type="ECO:0000313" key="3">
    <source>
        <dbReference type="Proteomes" id="UP001239782"/>
    </source>
</evidence>
<dbReference type="SUPFAM" id="SSF54593">
    <property type="entry name" value="Glyoxalase/Bleomycin resistance protein/Dihydroxybiphenyl dioxygenase"/>
    <property type="match status" value="1"/>
</dbReference>
<evidence type="ECO:0000313" key="2">
    <source>
        <dbReference type="EMBL" id="WMS87355.1"/>
    </source>
</evidence>
<accession>A0AA51X7Q5</accession>
<dbReference type="KEGG" id="plei:Q9312_00145"/>
<dbReference type="InterPro" id="IPR029068">
    <property type="entry name" value="Glyas_Bleomycin-R_OHBP_Dase"/>
</dbReference>
<dbReference type="Proteomes" id="UP001239782">
    <property type="component" value="Chromosome"/>
</dbReference>
<dbReference type="InterPro" id="IPR037523">
    <property type="entry name" value="VOC_core"/>
</dbReference>
<name>A0AA51X7Q5_9GAMM</name>
<dbReference type="EMBL" id="CP133548">
    <property type="protein sequence ID" value="WMS87355.1"/>
    <property type="molecule type" value="Genomic_DNA"/>
</dbReference>
<reference evidence="2 3" key="1">
    <citation type="submission" date="2023-08" db="EMBL/GenBank/DDBJ databases">
        <title>Pleionea litopenaei sp. nov., isolated from stomach of juvenile Litopenaeus vannamei.</title>
        <authorList>
            <person name="Rho A.M."/>
            <person name="Hwang C.Y."/>
        </authorList>
    </citation>
    <scope>NUCLEOTIDE SEQUENCE [LARGE SCALE GENOMIC DNA]</scope>
    <source>
        <strain evidence="2 3">HL-JVS1</strain>
    </source>
</reference>
<keyword evidence="3" id="KW-1185">Reference proteome</keyword>
<evidence type="ECO:0000259" key="1">
    <source>
        <dbReference type="PROSITE" id="PS51819"/>
    </source>
</evidence>
<feature type="domain" description="VOC" evidence="1">
    <location>
        <begin position="6"/>
        <end position="116"/>
    </location>
</feature>
<dbReference type="RefSeq" id="WP_309202496.1">
    <property type="nucleotide sequence ID" value="NZ_CP133548.1"/>
</dbReference>
<dbReference type="CDD" id="cd07247">
    <property type="entry name" value="SgaA_N_like"/>
    <property type="match status" value="1"/>
</dbReference>
<dbReference type="PANTHER" id="PTHR33993">
    <property type="entry name" value="GLYOXALASE-RELATED"/>
    <property type="match status" value="1"/>
</dbReference>
<dbReference type="InterPro" id="IPR004360">
    <property type="entry name" value="Glyas_Fos-R_dOase_dom"/>
</dbReference>
<gene>
    <name evidence="2" type="ORF">Q9312_00145</name>
</gene>
<dbReference type="Pfam" id="PF00903">
    <property type="entry name" value="Glyoxalase"/>
    <property type="match status" value="1"/>
</dbReference>
<proteinExistence type="predicted"/>
<sequence>MPRNESINYLEIPSSDLTLTKAFFSAVFNWKFTDYGPEYCAFESSEIEGGFFYSEKSSQQQGGSVLIVFYSDELLLTQEKVVSSGGTLFKEIFEFPGGRRFHFFDPTGNEFAVWSDK</sequence>
<protein>
    <submittedName>
        <fullName evidence="2">VOC family protein</fullName>
    </submittedName>
</protein>
<dbReference type="InterPro" id="IPR052164">
    <property type="entry name" value="Anthracycline_SecMetBiosynth"/>
</dbReference>